<comment type="similarity">
    <text evidence="1">Belongs to the histone deacetylase family.</text>
</comment>
<evidence type="ECO:0000256" key="1">
    <source>
        <dbReference type="ARBA" id="ARBA00005947"/>
    </source>
</evidence>
<dbReference type="AlphaFoldDB" id="A0A538UAB7"/>
<dbReference type="CDD" id="cd09993">
    <property type="entry name" value="HDAC_classIV"/>
    <property type="match status" value="1"/>
</dbReference>
<proteinExistence type="inferred from homology"/>
<dbReference type="InterPro" id="IPR023801">
    <property type="entry name" value="His_deacetylse_dom"/>
</dbReference>
<evidence type="ECO:0000256" key="2">
    <source>
        <dbReference type="ARBA" id="ARBA00022801"/>
    </source>
</evidence>
<evidence type="ECO:0000313" key="4">
    <source>
        <dbReference type="EMBL" id="TMQ72787.1"/>
    </source>
</evidence>
<accession>A0A538UAB7</accession>
<keyword evidence="2" id="KW-0378">Hydrolase</keyword>
<dbReference type="PANTHER" id="PTHR10625:SF19">
    <property type="entry name" value="HISTONE DEACETYLASE 12"/>
    <property type="match status" value="1"/>
</dbReference>
<protein>
    <submittedName>
        <fullName evidence="4">Histone deacetylase</fullName>
    </submittedName>
</protein>
<dbReference type="InterPro" id="IPR023696">
    <property type="entry name" value="Ureohydrolase_dom_sf"/>
</dbReference>
<dbReference type="PANTHER" id="PTHR10625">
    <property type="entry name" value="HISTONE DEACETYLASE HDAC1-RELATED"/>
    <property type="match status" value="1"/>
</dbReference>
<dbReference type="EMBL" id="VBPB01000092">
    <property type="protein sequence ID" value="TMQ72787.1"/>
    <property type="molecule type" value="Genomic_DNA"/>
</dbReference>
<feature type="domain" description="Histone deacetylase" evidence="3">
    <location>
        <begin position="24"/>
        <end position="284"/>
    </location>
</feature>
<dbReference type="Pfam" id="PF00850">
    <property type="entry name" value="Hist_deacetyl"/>
    <property type="match status" value="1"/>
</dbReference>
<dbReference type="Gene3D" id="3.40.800.20">
    <property type="entry name" value="Histone deacetylase domain"/>
    <property type="match status" value="1"/>
</dbReference>
<comment type="caution">
    <text evidence="4">The sequence shown here is derived from an EMBL/GenBank/DDBJ whole genome shotgun (WGS) entry which is preliminary data.</text>
</comment>
<organism evidence="4 5">
    <name type="scientific">Eiseniibacteriota bacterium</name>
    <dbReference type="NCBI Taxonomy" id="2212470"/>
    <lineage>
        <taxon>Bacteria</taxon>
        <taxon>Candidatus Eiseniibacteriota</taxon>
    </lineage>
</organism>
<dbReference type="GO" id="GO:0004407">
    <property type="term" value="F:histone deacetylase activity"/>
    <property type="evidence" value="ECO:0007669"/>
    <property type="project" value="InterPro"/>
</dbReference>
<dbReference type="GO" id="GO:0016787">
    <property type="term" value="F:hydrolase activity"/>
    <property type="evidence" value="ECO:0007669"/>
    <property type="project" value="UniProtKB-KW"/>
</dbReference>
<evidence type="ECO:0000259" key="3">
    <source>
        <dbReference type="Pfam" id="PF00850"/>
    </source>
</evidence>
<dbReference type="GO" id="GO:0040029">
    <property type="term" value="P:epigenetic regulation of gene expression"/>
    <property type="evidence" value="ECO:0007669"/>
    <property type="project" value="TreeGrafter"/>
</dbReference>
<dbReference type="InterPro" id="IPR037138">
    <property type="entry name" value="His_deacetylse_dom_sf"/>
</dbReference>
<reference evidence="4 5" key="1">
    <citation type="journal article" date="2019" name="Nat. Microbiol.">
        <title>Mediterranean grassland soil C-N compound turnover is dependent on rainfall and depth, and is mediated by genomically divergent microorganisms.</title>
        <authorList>
            <person name="Diamond S."/>
            <person name="Andeer P.F."/>
            <person name="Li Z."/>
            <person name="Crits-Christoph A."/>
            <person name="Burstein D."/>
            <person name="Anantharaman K."/>
            <person name="Lane K.R."/>
            <person name="Thomas B.C."/>
            <person name="Pan C."/>
            <person name="Northen T.R."/>
            <person name="Banfield J.F."/>
        </authorList>
    </citation>
    <scope>NUCLEOTIDE SEQUENCE [LARGE SCALE GENOMIC DNA]</scope>
    <source>
        <strain evidence="4">WS_11</strain>
    </source>
</reference>
<evidence type="ECO:0000313" key="5">
    <source>
        <dbReference type="Proteomes" id="UP000319771"/>
    </source>
</evidence>
<dbReference type="Proteomes" id="UP000319771">
    <property type="component" value="Unassembled WGS sequence"/>
</dbReference>
<dbReference type="PRINTS" id="PR01270">
    <property type="entry name" value="HDASUPER"/>
</dbReference>
<gene>
    <name evidence="4" type="ORF">E6K81_06430</name>
</gene>
<dbReference type="InterPro" id="IPR000286">
    <property type="entry name" value="HDACs"/>
</dbReference>
<name>A0A538UAB7_UNCEI</name>
<sequence>MTPRAACPTPVVYSPEYECDIGRHVFPTEKFRLVRDGLIAAGLIAAGDVIVPEPAPREDLLLVHTAEYLDDLDALRWTPRTSMSELPLTAAIVRAYVLAAGGTTRAAREAMTHRVGVHLGGGFHHAFADLASGFCYINDLAVAVRVLQRDGAVRRAAVVDCDLHQGNGTAHLFQDDPSVFTFSIHQEHLYPVKERSDLDIGLDNGTGDEAYLERLSDGLARVWDHQPELVLYQAGADPYEDDQLGALRLTLAGLLARDRLVLEGCATRGIPAVVTLGGGYARRVSDTVRIHQSTCELGLKIAADPAGRAR</sequence>
<dbReference type="SUPFAM" id="SSF52768">
    <property type="entry name" value="Arginase/deacetylase"/>
    <property type="match status" value="1"/>
</dbReference>
<dbReference type="InterPro" id="IPR044150">
    <property type="entry name" value="HDAC_classIV"/>
</dbReference>